<organism evidence="7 8">
    <name type="scientific">Quercus lobata</name>
    <name type="common">Valley oak</name>
    <dbReference type="NCBI Taxonomy" id="97700"/>
    <lineage>
        <taxon>Eukaryota</taxon>
        <taxon>Viridiplantae</taxon>
        <taxon>Streptophyta</taxon>
        <taxon>Embryophyta</taxon>
        <taxon>Tracheophyta</taxon>
        <taxon>Spermatophyta</taxon>
        <taxon>Magnoliopsida</taxon>
        <taxon>eudicotyledons</taxon>
        <taxon>Gunneridae</taxon>
        <taxon>Pentapetalae</taxon>
        <taxon>rosids</taxon>
        <taxon>fabids</taxon>
        <taxon>Fagales</taxon>
        <taxon>Fagaceae</taxon>
        <taxon>Quercus</taxon>
    </lineage>
</organism>
<comment type="subcellular location">
    <subcellularLocation>
        <location evidence="1">Nucleus</location>
    </subcellularLocation>
</comment>
<dbReference type="AlphaFoldDB" id="A0A7N2M354"/>
<sequence>MITTNNASSNDVAIDYVKKKTKERNNSILGGEFMHMHCYAHILNLIVQSGLKSIHESIVKIQDAMEWYGKDKGDVMSSRVRDASKRLYMERVGQNGVSSSSGNDSSASLCRNSDPSVGNASNHLKRYNTRFKQHLVDEDNVECKSELDRYLWESFKDPNVEDPLNLIQPVQRFFSIQAPFVFWKVNFDVWLTFWFFFEELANAQEHRHFLISFHSQGSNLPPLVSPQFAPMSLGGSSSWFGCSCLG</sequence>
<evidence type="ECO:0000256" key="6">
    <source>
        <dbReference type="SAM" id="MobiDB-lite"/>
    </source>
</evidence>
<proteinExistence type="predicted"/>
<keyword evidence="2" id="KW-0479">Metal-binding</keyword>
<keyword evidence="3" id="KW-0863">Zinc-finger</keyword>
<evidence type="ECO:0000313" key="8">
    <source>
        <dbReference type="Proteomes" id="UP000594261"/>
    </source>
</evidence>
<dbReference type="InParanoid" id="A0A7N2M354"/>
<dbReference type="EMBL" id="LRBV02000007">
    <property type="status" value="NOT_ANNOTATED_CDS"/>
    <property type="molecule type" value="Genomic_DNA"/>
</dbReference>
<evidence type="ECO:0000256" key="4">
    <source>
        <dbReference type="ARBA" id="ARBA00022833"/>
    </source>
</evidence>
<evidence type="ECO:0000256" key="1">
    <source>
        <dbReference type="ARBA" id="ARBA00004123"/>
    </source>
</evidence>
<dbReference type="PANTHER" id="PTHR46481:SF10">
    <property type="entry name" value="ZINC FINGER BED DOMAIN-CONTAINING PROTEIN 39"/>
    <property type="match status" value="1"/>
</dbReference>
<evidence type="ECO:0000313" key="7">
    <source>
        <dbReference type="EnsemblPlants" id="QL07p010239:mrna"/>
    </source>
</evidence>
<evidence type="ECO:0000256" key="5">
    <source>
        <dbReference type="ARBA" id="ARBA00023242"/>
    </source>
</evidence>
<reference evidence="7 8" key="1">
    <citation type="journal article" date="2016" name="G3 (Bethesda)">
        <title>First Draft Assembly and Annotation of the Genome of a California Endemic Oak Quercus lobata Nee (Fagaceae).</title>
        <authorList>
            <person name="Sork V.L."/>
            <person name="Fitz-Gibbon S.T."/>
            <person name="Puiu D."/>
            <person name="Crepeau M."/>
            <person name="Gugger P.F."/>
            <person name="Sherman R."/>
            <person name="Stevens K."/>
            <person name="Langley C.H."/>
            <person name="Pellegrini M."/>
            <person name="Salzberg S.L."/>
        </authorList>
    </citation>
    <scope>NUCLEOTIDE SEQUENCE [LARGE SCALE GENOMIC DNA]</scope>
    <source>
        <strain evidence="7 8">cv. SW786</strain>
    </source>
</reference>
<dbReference type="Gramene" id="QL07p010239:mrna">
    <property type="protein sequence ID" value="QL07p010239:mrna"/>
    <property type="gene ID" value="QL07p010239"/>
</dbReference>
<reference evidence="7" key="2">
    <citation type="submission" date="2021-01" db="UniProtKB">
        <authorList>
            <consortium name="EnsemblPlants"/>
        </authorList>
    </citation>
    <scope>IDENTIFICATION</scope>
</reference>
<keyword evidence="5" id="KW-0539">Nucleus</keyword>
<protein>
    <submittedName>
        <fullName evidence="7">Uncharacterized protein</fullName>
    </submittedName>
</protein>
<dbReference type="Proteomes" id="UP000594261">
    <property type="component" value="Chromosome 7"/>
</dbReference>
<dbReference type="PANTHER" id="PTHR46481">
    <property type="entry name" value="ZINC FINGER BED DOMAIN-CONTAINING PROTEIN 4"/>
    <property type="match status" value="1"/>
</dbReference>
<evidence type="ECO:0000256" key="2">
    <source>
        <dbReference type="ARBA" id="ARBA00022723"/>
    </source>
</evidence>
<dbReference type="EnsemblPlants" id="QL07p010239:mrna">
    <property type="protein sequence ID" value="QL07p010239:mrna"/>
    <property type="gene ID" value="QL07p010239"/>
</dbReference>
<evidence type="ECO:0000256" key="3">
    <source>
        <dbReference type="ARBA" id="ARBA00022771"/>
    </source>
</evidence>
<feature type="compositionally biased region" description="Low complexity" evidence="6">
    <location>
        <begin position="98"/>
        <end position="108"/>
    </location>
</feature>
<dbReference type="GO" id="GO:0005634">
    <property type="term" value="C:nucleus"/>
    <property type="evidence" value="ECO:0007669"/>
    <property type="project" value="UniProtKB-SubCell"/>
</dbReference>
<dbReference type="GO" id="GO:0008270">
    <property type="term" value="F:zinc ion binding"/>
    <property type="evidence" value="ECO:0007669"/>
    <property type="project" value="UniProtKB-KW"/>
</dbReference>
<accession>A0A7N2M354</accession>
<feature type="region of interest" description="Disordered" evidence="6">
    <location>
        <begin position="94"/>
        <end position="117"/>
    </location>
</feature>
<name>A0A7N2M354_QUELO</name>
<keyword evidence="8" id="KW-1185">Reference proteome</keyword>
<keyword evidence="4" id="KW-0862">Zinc</keyword>
<dbReference type="InterPro" id="IPR052035">
    <property type="entry name" value="ZnF_BED_domain_contain"/>
</dbReference>